<proteinExistence type="predicted"/>
<sequence>MAVGRVLRTVNLERTAITSNMVRGRSITELPSHGQPGNLLKSERRRPWSEMAGSSCCLPILSEIRVMDCWNRAWFQVYGPAAMERRQGQFSPIQAMPNVAIRLALNPLEHGTHATPVVRAFNLIVQQDVGRYQSSCVILILGRVRLRSAPAIFKARDRSQSWVIVEFHGWIELGHD</sequence>
<name>A0A8H7NE73_BIOOC</name>
<comment type="caution">
    <text evidence="1">The sequence shown here is derived from an EMBL/GenBank/DDBJ whole genome shotgun (WGS) entry which is preliminary data.</text>
</comment>
<dbReference type="AlphaFoldDB" id="A0A8H7NE73"/>
<protein>
    <submittedName>
        <fullName evidence="1">Uncharacterized protein</fullName>
    </submittedName>
</protein>
<evidence type="ECO:0000313" key="2">
    <source>
        <dbReference type="Proteomes" id="UP000616885"/>
    </source>
</evidence>
<organism evidence="1 2">
    <name type="scientific">Bionectria ochroleuca</name>
    <name type="common">Gliocladium roseum</name>
    <dbReference type="NCBI Taxonomy" id="29856"/>
    <lineage>
        <taxon>Eukaryota</taxon>
        <taxon>Fungi</taxon>
        <taxon>Dikarya</taxon>
        <taxon>Ascomycota</taxon>
        <taxon>Pezizomycotina</taxon>
        <taxon>Sordariomycetes</taxon>
        <taxon>Hypocreomycetidae</taxon>
        <taxon>Hypocreales</taxon>
        <taxon>Bionectriaceae</taxon>
        <taxon>Clonostachys</taxon>
    </lineage>
</organism>
<accession>A0A8H7NE73</accession>
<reference evidence="1" key="1">
    <citation type="submission" date="2020-10" db="EMBL/GenBank/DDBJ databases">
        <title>High-Quality Genome Resource of Clonostachys rosea strain S41 by Oxford Nanopore Long-Read Sequencing.</title>
        <authorList>
            <person name="Wang H."/>
        </authorList>
    </citation>
    <scope>NUCLEOTIDE SEQUENCE</scope>
    <source>
        <strain evidence="1">S41</strain>
    </source>
</reference>
<dbReference type="EMBL" id="JADCTT010000004">
    <property type="protein sequence ID" value="KAF9754002.1"/>
    <property type="molecule type" value="Genomic_DNA"/>
</dbReference>
<evidence type="ECO:0000313" key="1">
    <source>
        <dbReference type="EMBL" id="KAF9754002.1"/>
    </source>
</evidence>
<gene>
    <name evidence="1" type="ORF">IM811_012760</name>
</gene>
<dbReference type="Proteomes" id="UP000616885">
    <property type="component" value="Unassembled WGS sequence"/>
</dbReference>